<gene>
    <name evidence="4" type="ORF">CTheo_2775</name>
</gene>
<dbReference type="InterPro" id="IPR050452">
    <property type="entry name" value="Metacaspase"/>
</dbReference>
<dbReference type="EMBL" id="SSOP01000030">
    <property type="protein sequence ID" value="KAB5593806.1"/>
    <property type="molecule type" value="Genomic_DNA"/>
</dbReference>
<proteinExistence type="inferred from homology"/>
<dbReference type="PANTHER" id="PTHR48104">
    <property type="entry name" value="METACASPASE-4"/>
    <property type="match status" value="1"/>
</dbReference>
<keyword evidence="5" id="KW-1185">Reference proteome</keyword>
<dbReference type="Proteomes" id="UP000383932">
    <property type="component" value="Unassembled WGS sequence"/>
</dbReference>
<accession>A0A5N5QRK8</accession>
<dbReference type="Pfam" id="PF00656">
    <property type="entry name" value="Peptidase_C14"/>
    <property type="match status" value="1"/>
</dbReference>
<comment type="caution">
    <text evidence="4">The sequence shown here is derived from an EMBL/GenBank/DDBJ whole genome shotgun (WGS) entry which is preliminary data.</text>
</comment>
<evidence type="ECO:0000256" key="1">
    <source>
        <dbReference type="ARBA" id="ARBA00009005"/>
    </source>
</evidence>
<evidence type="ECO:0000313" key="5">
    <source>
        <dbReference type="Proteomes" id="UP000383932"/>
    </source>
</evidence>
<comment type="similarity">
    <text evidence="1">Belongs to the peptidase C14B family.</text>
</comment>
<dbReference type="GO" id="GO:0006508">
    <property type="term" value="P:proteolysis"/>
    <property type="evidence" value="ECO:0007669"/>
    <property type="project" value="InterPro"/>
</dbReference>
<protein>
    <recommendedName>
        <fullName evidence="3">Peptidase C14 caspase domain-containing protein</fullName>
    </recommendedName>
</protein>
<dbReference type="InterPro" id="IPR011600">
    <property type="entry name" value="Pept_C14_caspase"/>
</dbReference>
<evidence type="ECO:0000256" key="2">
    <source>
        <dbReference type="SAM" id="MobiDB-lite"/>
    </source>
</evidence>
<evidence type="ECO:0000313" key="4">
    <source>
        <dbReference type="EMBL" id="KAB5593806.1"/>
    </source>
</evidence>
<feature type="region of interest" description="Disordered" evidence="2">
    <location>
        <begin position="357"/>
        <end position="388"/>
    </location>
</feature>
<dbReference type="PANTHER" id="PTHR48104:SF30">
    <property type="entry name" value="METACASPASE-1"/>
    <property type="match status" value="1"/>
</dbReference>
<name>A0A5N5QRK8_9AGAM</name>
<dbReference type="Gene3D" id="3.40.50.1460">
    <property type="match status" value="1"/>
</dbReference>
<dbReference type="GO" id="GO:0005737">
    <property type="term" value="C:cytoplasm"/>
    <property type="evidence" value="ECO:0007669"/>
    <property type="project" value="TreeGrafter"/>
</dbReference>
<feature type="region of interest" description="Disordered" evidence="2">
    <location>
        <begin position="60"/>
        <end position="116"/>
    </location>
</feature>
<feature type="domain" description="Peptidase C14 caspase" evidence="3">
    <location>
        <begin position="155"/>
        <end position="242"/>
    </location>
</feature>
<organism evidence="4 5">
    <name type="scientific">Ceratobasidium theobromae</name>
    <dbReference type="NCBI Taxonomy" id="1582974"/>
    <lineage>
        <taxon>Eukaryota</taxon>
        <taxon>Fungi</taxon>
        <taxon>Dikarya</taxon>
        <taxon>Basidiomycota</taxon>
        <taxon>Agaricomycotina</taxon>
        <taxon>Agaricomycetes</taxon>
        <taxon>Cantharellales</taxon>
        <taxon>Ceratobasidiaceae</taxon>
        <taxon>Ceratobasidium</taxon>
    </lineage>
</organism>
<dbReference type="OrthoDB" id="3223806at2759"/>
<sequence>MHPVKVAYDYAQHFEKDLVRLTPGPSKNSWVPCVDSYNQPFTPFQKKMVEYFCSRDTGTGPTLEKSLRGSLTPSSLEPAAPANAARGGHYSDERVARSTPNQNGPPRTGGTGNKYVPNNVCEDIDAYSPCTSLKAPRSKGPTYPGPVAKGRPSQKKALLIGINGTNYPGGPPPLNFAVKDAKRFKGCLIEKLGFESDSIKSLTDEGGKCISQPNIFAGLRWLFDGAGSDDLLVLFISGHCSLNEVNQVVSLVLSQEDRIQLALQQAPCGLHSRGKANFRVFGPGGLVKLPHVIKEMENRGRPVNLFNSTPTDPVVVDDSTIVGEGFTSESRETKLQTSEVNLGGSHITHGGILPLPHDSARVASTKGPGAPNTCTPPGHYSVRDGPRPNNVIETKADVTVWAASKSNERAYESTRGQNGILTNAMCNVIGAYNLTLFGIGVCSRSLFAEAGERVRQAIWNAVKQDTELENDKLGVKLAQHSQILSSRNDPTEIMGAEAFRGPLRG</sequence>
<reference evidence="4 5" key="1">
    <citation type="journal article" date="2019" name="Fungal Biol. Biotechnol.">
        <title>Draft genome sequence of fastidious pathogen Ceratobasidium theobromae, which causes vascular-streak dieback in Theobroma cacao.</title>
        <authorList>
            <person name="Ali S.S."/>
            <person name="Asman A."/>
            <person name="Shao J."/>
            <person name="Firmansyah A.P."/>
            <person name="Susilo A.W."/>
            <person name="Rosmana A."/>
            <person name="McMahon P."/>
            <person name="Junaid M."/>
            <person name="Guest D."/>
            <person name="Kheng T.Y."/>
            <person name="Meinhardt L.W."/>
            <person name="Bailey B.A."/>
        </authorList>
    </citation>
    <scope>NUCLEOTIDE SEQUENCE [LARGE SCALE GENOMIC DNA]</scope>
    <source>
        <strain evidence="4 5">CT2</strain>
    </source>
</reference>
<dbReference type="GO" id="GO:0004197">
    <property type="term" value="F:cysteine-type endopeptidase activity"/>
    <property type="evidence" value="ECO:0007669"/>
    <property type="project" value="InterPro"/>
</dbReference>
<dbReference type="AlphaFoldDB" id="A0A5N5QRK8"/>
<evidence type="ECO:0000259" key="3">
    <source>
        <dbReference type="Pfam" id="PF00656"/>
    </source>
</evidence>